<keyword evidence="1" id="KW-0732">Signal</keyword>
<dbReference type="SUPFAM" id="SSF69322">
    <property type="entry name" value="Tricorn protease domain 2"/>
    <property type="match status" value="1"/>
</dbReference>
<feature type="signal peptide" evidence="1">
    <location>
        <begin position="1"/>
        <end position="34"/>
    </location>
</feature>
<gene>
    <name evidence="2" type="ORF">OHB35_27660</name>
</gene>
<dbReference type="RefSeq" id="WP_326760227.1">
    <property type="nucleotide sequence ID" value="NZ_CP109135.1"/>
</dbReference>
<protein>
    <submittedName>
        <fullName evidence="2">Uncharacterized protein</fullName>
    </submittedName>
</protein>
<dbReference type="Proteomes" id="UP001340816">
    <property type="component" value="Chromosome"/>
</dbReference>
<sequence>MTKSTSLGRHTASGLAVAAATAAAVGLVASPASAAEPWESLTVPTTYASISVLPFDNKDAYAKSVPFCFDECSSSPKLWQRTGGTWKQTTPPSDAEVGVLAGTGVNDLWVFGSRYAATGSYRFNHYDGTKWTSNLNPEPKNAEVLDAEAVSRNSVWAVGNYRATDGGWHPMATHWDGSAWKTTKLTGIEGQFNALDVNSDTDIWAVGYRDKGDTTGDYQPLAMHYDGTEWREVPVPETPGQMYMLNEVISNGPNDVWIASGSKVSQGNGKTWTRHDTPASWPKFAYHNGQLYAGLYGSPKLVRWNGTAWVQDTSLTQGAQVDQLTTTPDGSLYAVHSEGNSVFWYNAFLSRLAPPTTG</sequence>
<name>A0ABZ1HGQ7_STRPH</name>
<evidence type="ECO:0000256" key="1">
    <source>
        <dbReference type="SAM" id="SignalP"/>
    </source>
</evidence>
<dbReference type="EMBL" id="CP109135">
    <property type="protein sequence ID" value="WSD16721.1"/>
    <property type="molecule type" value="Genomic_DNA"/>
</dbReference>
<proteinExistence type="predicted"/>
<evidence type="ECO:0000313" key="2">
    <source>
        <dbReference type="EMBL" id="WSD16721.1"/>
    </source>
</evidence>
<keyword evidence="3" id="KW-1185">Reference proteome</keyword>
<reference evidence="2 3" key="1">
    <citation type="submission" date="2022-10" db="EMBL/GenBank/DDBJ databases">
        <title>The complete genomes of actinobacterial strains from the NBC collection.</title>
        <authorList>
            <person name="Joergensen T.S."/>
            <person name="Alvarez Arevalo M."/>
            <person name="Sterndorff E.B."/>
            <person name="Faurdal D."/>
            <person name="Vuksanovic O."/>
            <person name="Mourched A.-S."/>
            <person name="Charusanti P."/>
            <person name="Shaw S."/>
            <person name="Blin K."/>
            <person name="Weber T."/>
        </authorList>
    </citation>
    <scope>NUCLEOTIDE SEQUENCE [LARGE SCALE GENOMIC DNA]</scope>
    <source>
        <strain evidence="2 3">NBC 01752</strain>
    </source>
</reference>
<organism evidence="2 3">
    <name type="scientific">Streptomyces phaeochromogenes</name>
    <dbReference type="NCBI Taxonomy" id="1923"/>
    <lineage>
        <taxon>Bacteria</taxon>
        <taxon>Bacillati</taxon>
        <taxon>Actinomycetota</taxon>
        <taxon>Actinomycetes</taxon>
        <taxon>Kitasatosporales</taxon>
        <taxon>Streptomycetaceae</taxon>
        <taxon>Streptomyces</taxon>
        <taxon>Streptomyces phaeochromogenes group</taxon>
    </lineage>
</organism>
<feature type="chain" id="PRO_5045467171" evidence="1">
    <location>
        <begin position="35"/>
        <end position="358"/>
    </location>
</feature>
<accession>A0ABZ1HGQ7</accession>
<evidence type="ECO:0000313" key="3">
    <source>
        <dbReference type="Proteomes" id="UP001340816"/>
    </source>
</evidence>